<sequence>LNGVLVPKVSGHAYIEPDTGNLQTDTVSSISALCEEPFDAMKRNGELSGYKLYINTRQRILQTSKLEIALKILTVGT</sequence>
<accession>A0ABU5YE06</accession>
<reference evidence="1 2" key="1">
    <citation type="submission" date="2023-12" db="EMBL/GenBank/DDBJ databases">
        <title>Genomic sequences of Capnocytophaga and Parvimonas strains.</title>
        <authorList>
            <person name="Watt R.M."/>
            <person name="Wang M."/>
            <person name="Yang T."/>
            <person name="Tong W.M."/>
        </authorList>
    </citation>
    <scope>NUCLEOTIDE SEQUENCE [LARGE SCALE GENOMIC DNA]</scope>
    <source>
        <strain evidence="1 2">CCUG 13156</strain>
    </source>
</reference>
<comment type="caution">
    <text evidence="1">The sequence shown here is derived from an EMBL/GenBank/DDBJ whole genome shotgun (WGS) entry which is preliminary data.</text>
</comment>
<proteinExistence type="predicted"/>
<feature type="non-terminal residue" evidence="1">
    <location>
        <position position="77"/>
    </location>
</feature>
<protein>
    <submittedName>
        <fullName evidence="1">Uncharacterized protein</fullName>
    </submittedName>
</protein>
<evidence type="ECO:0000313" key="2">
    <source>
        <dbReference type="Proteomes" id="UP001324270"/>
    </source>
</evidence>
<keyword evidence="2" id="KW-1185">Reference proteome</keyword>
<gene>
    <name evidence="1" type="ORF">VJJ49_15250</name>
</gene>
<dbReference type="EMBL" id="JAYKBV010000129">
    <property type="protein sequence ID" value="MEB3042026.1"/>
    <property type="molecule type" value="Genomic_DNA"/>
</dbReference>
<feature type="non-terminal residue" evidence="1">
    <location>
        <position position="1"/>
    </location>
</feature>
<dbReference type="Proteomes" id="UP001324270">
    <property type="component" value="Unassembled WGS sequence"/>
</dbReference>
<evidence type="ECO:0000313" key="1">
    <source>
        <dbReference type="EMBL" id="MEB3042026.1"/>
    </source>
</evidence>
<name>A0ABU5YE06_9FLAO</name>
<organism evidence="1 2">
    <name type="scientific">Capnocytophaga gingivalis</name>
    <dbReference type="NCBI Taxonomy" id="1017"/>
    <lineage>
        <taxon>Bacteria</taxon>
        <taxon>Pseudomonadati</taxon>
        <taxon>Bacteroidota</taxon>
        <taxon>Flavobacteriia</taxon>
        <taxon>Flavobacteriales</taxon>
        <taxon>Flavobacteriaceae</taxon>
        <taxon>Capnocytophaga</taxon>
    </lineage>
</organism>